<reference evidence="2 3" key="1">
    <citation type="journal article" date="2019" name="Nat. Commun.">
        <title>A new type of DNA phosphorothioation-based antiviral system in archaea.</title>
        <authorList>
            <person name="Xiong L."/>
            <person name="Liu S."/>
            <person name="Chen S."/>
            <person name="Xiao Y."/>
            <person name="Zhu B."/>
            <person name="Gao Y."/>
            <person name="Zhang Y."/>
            <person name="Chen B."/>
            <person name="Luo J."/>
            <person name="Deng Z."/>
            <person name="Chen X."/>
            <person name="Wang L."/>
            <person name="Chen S."/>
        </authorList>
    </citation>
    <scope>NUCLEOTIDE SEQUENCE [LARGE SCALE GENOMIC DNA]</scope>
    <source>
        <strain evidence="2 3">CBA1105</strain>
    </source>
</reference>
<keyword evidence="2" id="KW-0648">Protein biosynthesis</keyword>
<evidence type="ECO:0000259" key="1">
    <source>
        <dbReference type="Pfam" id="PF00382"/>
    </source>
</evidence>
<dbReference type="Proteomes" id="UP000296706">
    <property type="component" value="Chromosome"/>
</dbReference>
<sequence length="102" mass="11164">MYRARDAVENEEWAAAIDEAGERLDLGTEARSRAVDLFLSNVPDEDRSKEAVLATSVYVAALTTGEQRSQSAVADATGVSRLTIQQRWKPILESAGLDAPEW</sequence>
<accession>A0A4D6HIT5</accession>
<dbReference type="Pfam" id="PF00382">
    <property type="entry name" value="TFIIB"/>
    <property type="match status" value="1"/>
</dbReference>
<keyword evidence="3" id="KW-1185">Reference proteome</keyword>
<dbReference type="EMBL" id="CP031310">
    <property type="protein sequence ID" value="QCC52617.1"/>
    <property type="molecule type" value="Genomic_DNA"/>
</dbReference>
<evidence type="ECO:0000313" key="2">
    <source>
        <dbReference type="EMBL" id="QCC52617.1"/>
    </source>
</evidence>
<dbReference type="Gene3D" id="1.10.472.10">
    <property type="entry name" value="Cyclin-like"/>
    <property type="match status" value="1"/>
</dbReference>
<dbReference type="GO" id="GO:0017025">
    <property type="term" value="F:TBP-class protein binding"/>
    <property type="evidence" value="ECO:0007669"/>
    <property type="project" value="InterPro"/>
</dbReference>
<dbReference type="InterPro" id="IPR036915">
    <property type="entry name" value="Cyclin-like_sf"/>
</dbReference>
<dbReference type="KEGG" id="hsn:DV733_15885"/>
<dbReference type="STRING" id="1457250.GCA_000755225_02055"/>
<dbReference type="CDD" id="cd00043">
    <property type="entry name" value="CYCLIN_SF"/>
    <property type="match status" value="1"/>
</dbReference>
<gene>
    <name evidence="2" type="ORF">DV733_15885</name>
</gene>
<keyword evidence="2" id="KW-0396">Initiation factor</keyword>
<dbReference type="InterPro" id="IPR013150">
    <property type="entry name" value="TFIIB_cyclin"/>
</dbReference>
<organism evidence="2 3">
    <name type="scientific">Halapricum salinum</name>
    <dbReference type="NCBI Taxonomy" id="1457250"/>
    <lineage>
        <taxon>Archaea</taxon>
        <taxon>Methanobacteriati</taxon>
        <taxon>Methanobacteriota</taxon>
        <taxon>Stenosarchaea group</taxon>
        <taxon>Halobacteria</taxon>
        <taxon>Halobacteriales</taxon>
        <taxon>Haloarculaceae</taxon>
        <taxon>Halapricum</taxon>
    </lineage>
</organism>
<evidence type="ECO:0000313" key="3">
    <source>
        <dbReference type="Proteomes" id="UP000296706"/>
    </source>
</evidence>
<dbReference type="SUPFAM" id="SSF47954">
    <property type="entry name" value="Cyclin-like"/>
    <property type="match status" value="1"/>
</dbReference>
<name>A0A4D6HIT5_9EURY</name>
<dbReference type="OrthoDB" id="291244at2157"/>
<protein>
    <submittedName>
        <fullName evidence="2">Transcription initiation factor IIB family protein</fullName>
    </submittedName>
</protein>
<feature type="domain" description="Transcription factor TFIIB cyclin-like" evidence="1">
    <location>
        <begin position="16"/>
        <end position="92"/>
    </location>
</feature>
<dbReference type="AlphaFoldDB" id="A0A4D6HIT5"/>
<dbReference type="GO" id="GO:0003743">
    <property type="term" value="F:translation initiation factor activity"/>
    <property type="evidence" value="ECO:0007669"/>
    <property type="project" value="UniProtKB-KW"/>
</dbReference>
<dbReference type="GeneID" id="39849371"/>
<dbReference type="RefSeq" id="WP_049992944.1">
    <property type="nucleotide sequence ID" value="NZ_CP031310.1"/>
</dbReference>
<proteinExistence type="predicted"/>